<dbReference type="PANTHER" id="PTHR42799:SF2">
    <property type="entry name" value="MITOCHONDRIAL PEPTIDE METHIONINE SULFOXIDE REDUCTASE"/>
    <property type="match status" value="1"/>
</dbReference>
<accession>A0A7S2S8B7</accession>
<protein>
    <recommendedName>
        <fullName evidence="2">peptide-methionine (S)-S-oxide reductase</fullName>
        <ecNumber evidence="2">1.8.4.11</ecNumber>
    </recommendedName>
    <alternativeName>
        <fullName evidence="5">Peptide-methionine (S)-S-oxide reductase</fullName>
    </alternativeName>
    <alternativeName>
        <fullName evidence="4">Protein-methionine-S-oxide reductase</fullName>
    </alternativeName>
</protein>
<evidence type="ECO:0000256" key="1">
    <source>
        <dbReference type="ARBA" id="ARBA00005591"/>
    </source>
</evidence>
<comment type="catalytic activity">
    <reaction evidence="7">
        <text>[thioredoxin]-disulfide + L-methionine + H2O = L-methionine (S)-S-oxide + [thioredoxin]-dithiol</text>
        <dbReference type="Rhea" id="RHEA:19993"/>
        <dbReference type="Rhea" id="RHEA-COMP:10698"/>
        <dbReference type="Rhea" id="RHEA-COMP:10700"/>
        <dbReference type="ChEBI" id="CHEBI:15377"/>
        <dbReference type="ChEBI" id="CHEBI:29950"/>
        <dbReference type="ChEBI" id="CHEBI:50058"/>
        <dbReference type="ChEBI" id="CHEBI:57844"/>
        <dbReference type="ChEBI" id="CHEBI:58772"/>
        <dbReference type="EC" id="1.8.4.11"/>
    </reaction>
</comment>
<dbReference type="InterPro" id="IPR002569">
    <property type="entry name" value="Met_Sox_Rdtase_MsrA_dom"/>
</dbReference>
<dbReference type="InterPro" id="IPR050162">
    <property type="entry name" value="MsrA_MetSO_reductase"/>
</dbReference>
<evidence type="ECO:0000256" key="7">
    <source>
        <dbReference type="ARBA" id="ARBA00048782"/>
    </source>
</evidence>
<dbReference type="PANTHER" id="PTHR42799">
    <property type="entry name" value="MITOCHONDRIAL PEPTIDE METHIONINE SULFOXIDE REDUCTASE"/>
    <property type="match status" value="1"/>
</dbReference>
<dbReference type="GO" id="GO:0008113">
    <property type="term" value="F:peptide-methionine (S)-S-oxide reductase activity"/>
    <property type="evidence" value="ECO:0007669"/>
    <property type="project" value="UniProtKB-EC"/>
</dbReference>
<reference evidence="10" key="1">
    <citation type="submission" date="2021-01" db="EMBL/GenBank/DDBJ databases">
        <authorList>
            <person name="Corre E."/>
            <person name="Pelletier E."/>
            <person name="Niang G."/>
            <person name="Scheremetjew M."/>
            <person name="Finn R."/>
            <person name="Kale V."/>
            <person name="Holt S."/>
            <person name="Cochrane G."/>
            <person name="Meng A."/>
            <person name="Brown T."/>
            <person name="Cohen L."/>
        </authorList>
    </citation>
    <scope>NUCLEOTIDE SEQUENCE</scope>
    <source>
        <strain evidence="10">CCMP1452</strain>
    </source>
</reference>
<feature type="chain" id="PRO_5031360553" description="peptide-methionine (S)-S-oxide reductase" evidence="8">
    <location>
        <begin position="20"/>
        <end position="279"/>
    </location>
</feature>
<dbReference type="GO" id="GO:0034599">
    <property type="term" value="P:cellular response to oxidative stress"/>
    <property type="evidence" value="ECO:0007669"/>
    <property type="project" value="TreeGrafter"/>
</dbReference>
<dbReference type="EMBL" id="HBHI01025171">
    <property type="protein sequence ID" value="CAD9692565.1"/>
    <property type="molecule type" value="Transcribed_RNA"/>
</dbReference>
<keyword evidence="8" id="KW-0732">Signal</keyword>
<evidence type="ECO:0000256" key="6">
    <source>
        <dbReference type="ARBA" id="ARBA00047806"/>
    </source>
</evidence>
<evidence type="ECO:0000256" key="2">
    <source>
        <dbReference type="ARBA" id="ARBA00012502"/>
    </source>
</evidence>
<dbReference type="Pfam" id="PF01625">
    <property type="entry name" value="PMSR"/>
    <property type="match status" value="1"/>
</dbReference>
<dbReference type="GO" id="GO:0005737">
    <property type="term" value="C:cytoplasm"/>
    <property type="evidence" value="ECO:0007669"/>
    <property type="project" value="TreeGrafter"/>
</dbReference>
<evidence type="ECO:0000256" key="8">
    <source>
        <dbReference type="SAM" id="SignalP"/>
    </source>
</evidence>
<proteinExistence type="inferred from homology"/>
<dbReference type="HAMAP" id="MF_01401">
    <property type="entry name" value="MsrA"/>
    <property type="match status" value="1"/>
</dbReference>
<evidence type="ECO:0000313" key="10">
    <source>
        <dbReference type="EMBL" id="CAD9692565.1"/>
    </source>
</evidence>
<evidence type="ECO:0000259" key="9">
    <source>
        <dbReference type="Pfam" id="PF01625"/>
    </source>
</evidence>
<evidence type="ECO:0000256" key="3">
    <source>
        <dbReference type="ARBA" id="ARBA00023002"/>
    </source>
</evidence>
<dbReference type="Gene3D" id="3.30.1060.10">
    <property type="entry name" value="Peptide methionine sulphoxide reductase MsrA"/>
    <property type="match status" value="1"/>
</dbReference>
<feature type="signal peptide" evidence="8">
    <location>
        <begin position="1"/>
        <end position="19"/>
    </location>
</feature>
<comment type="similarity">
    <text evidence="1">Belongs to the MsrA Met sulfoxide reductase family.</text>
</comment>
<dbReference type="SUPFAM" id="SSF55068">
    <property type="entry name" value="Peptide methionine sulfoxide reductase"/>
    <property type="match status" value="1"/>
</dbReference>
<evidence type="ECO:0000256" key="4">
    <source>
        <dbReference type="ARBA" id="ARBA00030273"/>
    </source>
</evidence>
<name>A0A7S2S8B7_9STRA</name>
<gene>
    <name evidence="10" type="ORF">EANT1437_LOCUS12931</name>
</gene>
<keyword evidence="3" id="KW-0560">Oxidoreductase</keyword>
<dbReference type="NCBIfam" id="TIGR00401">
    <property type="entry name" value="msrA"/>
    <property type="match status" value="1"/>
</dbReference>
<dbReference type="AlphaFoldDB" id="A0A7S2S8B7"/>
<sequence>MKILQTRILSLVLSTSVSALVVTKPQRGIHMLTQSRLVQNQFGILHRKRWSIGKSPTTPLHMNIFESFFGGGGGSYFTKVDYDTLNHPGPELGQAAIEGKVLTYSIVDTNLEVATFAGGCFWGLELAYQRVSGVRYTTAGYTQGTENDPNYDQVCSGNTGHTESVCVYFDPNECSYEDLLDVFFTRVDPLTKDGQGNDYGRQYRTGVYYHTSKQEQIARDRFQEEQKKYKKQIIHTERKKAMPFWPAEKNHQQFLQNGGRTNSPQSTDKGCTDTIRCYG</sequence>
<dbReference type="EC" id="1.8.4.11" evidence="2"/>
<organism evidence="10">
    <name type="scientific">Eucampia antarctica</name>
    <dbReference type="NCBI Taxonomy" id="49252"/>
    <lineage>
        <taxon>Eukaryota</taxon>
        <taxon>Sar</taxon>
        <taxon>Stramenopiles</taxon>
        <taxon>Ochrophyta</taxon>
        <taxon>Bacillariophyta</taxon>
        <taxon>Mediophyceae</taxon>
        <taxon>Biddulphiophycidae</taxon>
        <taxon>Hemiaulales</taxon>
        <taxon>Hemiaulaceae</taxon>
        <taxon>Eucampia</taxon>
    </lineage>
</organism>
<evidence type="ECO:0000256" key="5">
    <source>
        <dbReference type="ARBA" id="ARBA00030643"/>
    </source>
</evidence>
<dbReference type="InterPro" id="IPR036509">
    <property type="entry name" value="Met_Sox_Rdtase_MsrA_sf"/>
</dbReference>
<feature type="domain" description="Peptide methionine sulphoxide reductase MsrA" evidence="9">
    <location>
        <begin position="114"/>
        <end position="257"/>
    </location>
</feature>
<comment type="catalytic activity">
    <reaction evidence="6">
        <text>L-methionyl-[protein] + [thioredoxin]-disulfide + H2O = L-methionyl-(S)-S-oxide-[protein] + [thioredoxin]-dithiol</text>
        <dbReference type="Rhea" id="RHEA:14217"/>
        <dbReference type="Rhea" id="RHEA-COMP:10698"/>
        <dbReference type="Rhea" id="RHEA-COMP:10700"/>
        <dbReference type="Rhea" id="RHEA-COMP:12313"/>
        <dbReference type="Rhea" id="RHEA-COMP:12315"/>
        <dbReference type="ChEBI" id="CHEBI:15377"/>
        <dbReference type="ChEBI" id="CHEBI:16044"/>
        <dbReference type="ChEBI" id="CHEBI:29950"/>
        <dbReference type="ChEBI" id="CHEBI:44120"/>
        <dbReference type="ChEBI" id="CHEBI:50058"/>
        <dbReference type="EC" id="1.8.4.11"/>
    </reaction>
</comment>